<dbReference type="RefSeq" id="XP_045265207.1">
    <property type="nucleotide sequence ID" value="XM_045404423.1"/>
</dbReference>
<evidence type="ECO:0000313" key="10">
    <source>
        <dbReference type="Proteomes" id="UP000613401"/>
    </source>
</evidence>
<reference evidence="9" key="1">
    <citation type="journal article" date="2020" name="Phytopathology">
        <title>Genome sequence and comparative analysis of Colletotrichum gloeosporioides isolated from Liriodendron leaves.</title>
        <authorList>
            <person name="Fu F.F."/>
            <person name="Hao Z."/>
            <person name="Wang P."/>
            <person name="Lu Y."/>
            <person name="Xue L.J."/>
            <person name="Wei G."/>
            <person name="Tian Y."/>
            <person name="Baishi H."/>
            <person name="Xu H."/>
            <person name="Shi J."/>
            <person name="Cheng T."/>
            <person name="Wang G."/>
            <person name="Yi Y."/>
            <person name="Chen J."/>
        </authorList>
    </citation>
    <scope>NUCLEOTIDE SEQUENCE</scope>
    <source>
        <strain evidence="9">Lc1</strain>
    </source>
</reference>
<keyword evidence="10" id="KW-1185">Reference proteome</keyword>
<name>A0A8H4CLA4_COLGL</name>
<keyword evidence="5" id="KW-0560">Oxidoreductase</keyword>
<dbReference type="InterPro" id="IPR002401">
    <property type="entry name" value="Cyt_P450_E_grp-I"/>
</dbReference>
<dbReference type="InterPro" id="IPR050121">
    <property type="entry name" value="Cytochrome_P450_monoxygenase"/>
</dbReference>
<evidence type="ECO:0000256" key="1">
    <source>
        <dbReference type="ARBA" id="ARBA00001971"/>
    </source>
</evidence>
<dbReference type="PRINTS" id="PR00463">
    <property type="entry name" value="EP450I"/>
</dbReference>
<gene>
    <name evidence="9" type="ORF">GCG54_00004373</name>
</gene>
<dbReference type="GeneID" id="69011528"/>
<dbReference type="InterPro" id="IPR001128">
    <property type="entry name" value="Cyt_P450"/>
</dbReference>
<dbReference type="GO" id="GO:0005506">
    <property type="term" value="F:iron ion binding"/>
    <property type="evidence" value="ECO:0007669"/>
    <property type="project" value="InterPro"/>
</dbReference>
<protein>
    <submittedName>
        <fullName evidence="9">Versicolorin B desaturase</fullName>
    </submittedName>
</protein>
<dbReference type="GO" id="GO:0020037">
    <property type="term" value="F:heme binding"/>
    <property type="evidence" value="ECO:0007669"/>
    <property type="project" value="InterPro"/>
</dbReference>
<dbReference type="PANTHER" id="PTHR24305:SF29">
    <property type="entry name" value="BENZOATE-PARA-HYDROXYLASE"/>
    <property type="match status" value="1"/>
</dbReference>
<evidence type="ECO:0000313" key="9">
    <source>
        <dbReference type="EMBL" id="KAF3806048.1"/>
    </source>
</evidence>
<sequence>MVKNNGEPINLPFGELFAECSVMMNAGTETTTASLTNSLSQTPYISYTPILMCSSSSGKNWILNTVPAYDSVGQLPFLRACVEESLRVRPASSMGLPRVVPEGGRMIAGKFVTEGVTVSVPTYTLLRDVETFEDAETYRPQRWIDGDKNKMLKVHLPFSIGPQVCIGRNIAYFEQLMLISTLVRNFDFELAWPDQEVRTLERFNSNPDELFFCCRLRDL</sequence>
<dbReference type="InterPro" id="IPR036396">
    <property type="entry name" value="Cyt_P450_sf"/>
</dbReference>
<reference evidence="9" key="2">
    <citation type="submission" date="2020-03" db="EMBL/GenBank/DDBJ databases">
        <authorList>
            <person name="Fu F.-F."/>
            <person name="Chen J."/>
        </authorList>
    </citation>
    <scope>NUCLEOTIDE SEQUENCE</scope>
    <source>
        <strain evidence="9">Lc1</strain>
    </source>
</reference>
<accession>A0A8H4CLA4</accession>
<comment type="cofactor">
    <cofactor evidence="1 8">
        <name>heme</name>
        <dbReference type="ChEBI" id="CHEBI:30413"/>
    </cofactor>
</comment>
<dbReference type="GO" id="GO:0016705">
    <property type="term" value="F:oxidoreductase activity, acting on paired donors, with incorporation or reduction of molecular oxygen"/>
    <property type="evidence" value="ECO:0007669"/>
    <property type="project" value="InterPro"/>
</dbReference>
<dbReference type="GO" id="GO:0004497">
    <property type="term" value="F:monooxygenase activity"/>
    <property type="evidence" value="ECO:0007669"/>
    <property type="project" value="UniProtKB-KW"/>
</dbReference>
<keyword evidence="6 8" id="KW-0408">Iron</keyword>
<dbReference type="PRINTS" id="PR00385">
    <property type="entry name" value="P450"/>
</dbReference>
<dbReference type="Proteomes" id="UP000613401">
    <property type="component" value="Unassembled WGS sequence"/>
</dbReference>
<comment type="caution">
    <text evidence="9">The sequence shown here is derived from an EMBL/GenBank/DDBJ whole genome shotgun (WGS) entry which is preliminary data.</text>
</comment>
<dbReference type="EMBL" id="WVTB01000037">
    <property type="protein sequence ID" value="KAF3806048.1"/>
    <property type="molecule type" value="Genomic_DNA"/>
</dbReference>
<dbReference type="SUPFAM" id="SSF48264">
    <property type="entry name" value="Cytochrome P450"/>
    <property type="match status" value="1"/>
</dbReference>
<keyword evidence="7" id="KW-0503">Monooxygenase</keyword>
<evidence type="ECO:0000256" key="8">
    <source>
        <dbReference type="PIRSR" id="PIRSR602401-1"/>
    </source>
</evidence>
<evidence type="ECO:0000256" key="5">
    <source>
        <dbReference type="ARBA" id="ARBA00023002"/>
    </source>
</evidence>
<evidence type="ECO:0000256" key="6">
    <source>
        <dbReference type="ARBA" id="ARBA00023004"/>
    </source>
</evidence>
<evidence type="ECO:0000256" key="2">
    <source>
        <dbReference type="ARBA" id="ARBA00010617"/>
    </source>
</evidence>
<feature type="binding site" description="axial binding residue" evidence="8">
    <location>
        <position position="165"/>
    </location>
    <ligand>
        <name>heme</name>
        <dbReference type="ChEBI" id="CHEBI:30413"/>
    </ligand>
    <ligandPart>
        <name>Fe</name>
        <dbReference type="ChEBI" id="CHEBI:18248"/>
    </ligandPart>
</feature>
<evidence type="ECO:0000256" key="4">
    <source>
        <dbReference type="ARBA" id="ARBA00022723"/>
    </source>
</evidence>
<dbReference type="AlphaFoldDB" id="A0A8H4CLA4"/>
<organism evidence="9 10">
    <name type="scientific">Colletotrichum gloeosporioides</name>
    <name type="common">Anthracnose fungus</name>
    <name type="synonym">Glomerella cingulata</name>
    <dbReference type="NCBI Taxonomy" id="474922"/>
    <lineage>
        <taxon>Eukaryota</taxon>
        <taxon>Fungi</taxon>
        <taxon>Dikarya</taxon>
        <taxon>Ascomycota</taxon>
        <taxon>Pezizomycotina</taxon>
        <taxon>Sordariomycetes</taxon>
        <taxon>Hypocreomycetidae</taxon>
        <taxon>Glomerellales</taxon>
        <taxon>Glomerellaceae</taxon>
        <taxon>Colletotrichum</taxon>
        <taxon>Colletotrichum gloeosporioides species complex</taxon>
    </lineage>
</organism>
<keyword evidence="3 8" id="KW-0349">Heme</keyword>
<dbReference type="PANTHER" id="PTHR24305">
    <property type="entry name" value="CYTOCHROME P450"/>
    <property type="match status" value="1"/>
</dbReference>
<proteinExistence type="inferred from homology"/>
<comment type="similarity">
    <text evidence="2">Belongs to the cytochrome P450 family.</text>
</comment>
<keyword evidence="4 8" id="KW-0479">Metal-binding</keyword>
<evidence type="ECO:0000256" key="7">
    <source>
        <dbReference type="ARBA" id="ARBA00023033"/>
    </source>
</evidence>
<evidence type="ECO:0000256" key="3">
    <source>
        <dbReference type="ARBA" id="ARBA00022617"/>
    </source>
</evidence>
<dbReference type="Pfam" id="PF00067">
    <property type="entry name" value="p450"/>
    <property type="match status" value="1"/>
</dbReference>
<dbReference type="Gene3D" id="1.10.630.10">
    <property type="entry name" value="Cytochrome P450"/>
    <property type="match status" value="1"/>
</dbReference>